<evidence type="ECO:0000256" key="7">
    <source>
        <dbReference type="ARBA" id="ARBA00022723"/>
    </source>
</evidence>
<proteinExistence type="inferred from homology"/>
<dbReference type="SUPFAM" id="SSF50022">
    <property type="entry name" value="ISP domain"/>
    <property type="match status" value="1"/>
</dbReference>
<evidence type="ECO:0000256" key="16">
    <source>
        <dbReference type="ARBA" id="ARBA00034078"/>
    </source>
</evidence>
<keyword evidence="19" id="KW-1185">Reference proteome</keyword>
<dbReference type="GO" id="GO:0008121">
    <property type="term" value="F:quinol-cytochrome-c reductase activity"/>
    <property type="evidence" value="ECO:0007669"/>
    <property type="project" value="UniProtKB-EC"/>
</dbReference>
<dbReference type="GO" id="GO:0005743">
    <property type="term" value="C:mitochondrial inner membrane"/>
    <property type="evidence" value="ECO:0007669"/>
    <property type="project" value="UniProtKB-SubCell"/>
</dbReference>
<dbReference type="NCBIfam" id="TIGR01416">
    <property type="entry name" value="Rieske_proteo"/>
    <property type="match status" value="1"/>
</dbReference>
<name>A0A9D4Z9X4_ADICA</name>
<evidence type="ECO:0000256" key="2">
    <source>
        <dbReference type="ARBA" id="ARBA00010651"/>
    </source>
</evidence>
<dbReference type="InterPro" id="IPR006317">
    <property type="entry name" value="Ubiquinol_cyt_c_Rdtase_Fe-S-su"/>
</dbReference>
<keyword evidence="7" id="KW-0479">Metal-binding</keyword>
<evidence type="ECO:0000256" key="10">
    <source>
        <dbReference type="ARBA" id="ARBA00022989"/>
    </source>
</evidence>
<dbReference type="PANTHER" id="PTHR10134">
    <property type="entry name" value="CYTOCHROME B-C1 COMPLEX SUBUNIT RIESKE, MITOCHONDRIAL"/>
    <property type="match status" value="1"/>
</dbReference>
<evidence type="ECO:0000256" key="14">
    <source>
        <dbReference type="ARBA" id="ARBA00023157"/>
    </source>
</evidence>
<dbReference type="Pfam" id="PF02921">
    <property type="entry name" value="UCR_TM"/>
    <property type="match status" value="1"/>
</dbReference>
<feature type="domain" description="Rieske" evidence="17">
    <location>
        <begin position="312"/>
        <end position="380"/>
    </location>
</feature>
<evidence type="ECO:0000313" key="18">
    <source>
        <dbReference type="EMBL" id="KAI5066115.1"/>
    </source>
</evidence>
<evidence type="ECO:0000313" key="19">
    <source>
        <dbReference type="Proteomes" id="UP000886520"/>
    </source>
</evidence>
<comment type="subcellular location">
    <subcellularLocation>
        <location evidence="1">Mitochondrion inner membrane</location>
        <topology evidence="1">Single-pass membrane protein</topology>
    </subcellularLocation>
</comment>
<dbReference type="Pfam" id="PF00355">
    <property type="entry name" value="Rieske"/>
    <property type="match status" value="1"/>
</dbReference>
<dbReference type="Proteomes" id="UP000886520">
    <property type="component" value="Chromosome 18"/>
</dbReference>
<evidence type="ECO:0000256" key="4">
    <source>
        <dbReference type="ARBA" id="ARBA00022660"/>
    </source>
</evidence>
<keyword evidence="6" id="KW-0001">2Fe-2S</keyword>
<dbReference type="AlphaFoldDB" id="A0A9D4Z9X4"/>
<keyword evidence="8" id="KW-0999">Mitochondrion inner membrane</keyword>
<sequence length="382" mass="42659">MVPLWYHCTVKVRKKEIIRNHPSLEMVYYGTIMQNSIDASKIGSNLRILRSSTNKAHSIIMTPYGLMHGMTLYAGVYQNEQGPPEQHYLSYLQIREPFYKAFLLTRVCLGAPLRAYSSATMLRGLGRRASSLVRLCSVSSRPLSFENGSGLAGLTEFTQSSSPNSSLVWNFSAFRAFSSELTTPSSEPPTVLALKTPNPNIEYDECNHERHPPGDPNKQAFTYFVMTGGRFIYASLIRLAILKFILSMSASKDVLALASLEVDLSNIEPGSTVTVKWRGKPVFVRHRTEEDIQEANSVSLEDLRDPQPDSERVIDPRFLVVIGVCTHLGCVPLPNAGDYGGWFCPCHGSHYDISGRVRKGPAPYNLEVPTYKFMEEEKLLIG</sequence>
<dbReference type="GO" id="GO:0046872">
    <property type="term" value="F:metal ion binding"/>
    <property type="evidence" value="ECO:0007669"/>
    <property type="project" value="UniProtKB-KW"/>
</dbReference>
<evidence type="ECO:0000256" key="9">
    <source>
        <dbReference type="ARBA" id="ARBA00022946"/>
    </source>
</evidence>
<evidence type="ECO:0000256" key="8">
    <source>
        <dbReference type="ARBA" id="ARBA00022792"/>
    </source>
</evidence>
<keyword evidence="14" id="KW-1015">Disulfide bond</keyword>
<dbReference type="SUPFAM" id="SSF81502">
    <property type="entry name" value="ISP transmembrane anchor"/>
    <property type="match status" value="1"/>
</dbReference>
<protein>
    <recommendedName>
        <fullName evidence="3">quinol--cytochrome-c reductase</fullName>
        <ecNumber evidence="3">7.1.1.8</ecNumber>
    </recommendedName>
</protein>
<dbReference type="CDD" id="cd03470">
    <property type="entry name" value="Rieske_cytochrome_bc1"/>
    <property type="match status" value="1"/>
</dbReference>
<dbReference type="EC" id="7.1.1.8" evidence="3"/>
<comment type="cofactor">
    <cofactor evidence="16">
        <name>[2Fe-2S] cluster</name>
        <dbReference type="ChEBI" id="CHEBI:190135"/>
    </cofactor>
</comment>
<organism evidence="18 19">
    <name type="scientific">Adiantum capillus-veneris</name>
    <name type="common">Maidenhair fern</name>
    <dbReference type="NCBI Taxonomy" id="13818"/>
    <lineage>
        <taxon>Eukaryota</taxon>
        <taxon>Viridiplantae</taxon>
        <taxon>Streptophyta</taxon>
        <taxon>Embryophyta</taxon>
        <taxon>Tracheophyta</taxon>
        <taxon>Polypodiopsida</taxon>
        <taxon>Polypodiidae</taxon>
        <taxon>Polypodiales</taxon>
        <taxon>Pteridineae</taxon>
        <taxon>Pteridaceae</taxon>
        <taxon>Vittarioideae</taxon>
        <taxon>Adiantum</taxon>
    </lineage>
</organism>
<keyword evidence="12" id="KW-0411">Iron-sulfur</keyword>
<evidence type="ECO:0000256" key="1">
    <source>
        <dbReference type="ARBA" id="ARBA00004434"/>
    </source>
</evidence>
<keyword evidence="5" id="KW-0812">Transmembrane</keyword>
<dbReference type="InterPro" id="IPR014349">
    <property type="entry name" value="Rieske_Fe-S_prot"/>
</dbReference>
<keyword evidence="4" id="KW-0813">Transport</keyword>
<dbReference type="FunFam" id="2.102.10.10:FF:000001">
    <property type="entry name" value="Cytochrome b-c1 complex subunit Rieske, mitochondrial"/>
    <property type="match status" value="1"/>
</dbReference>
<dbReference type="InterPro" id="IPR004192">
    <property type="entry name" value="Rieske_TM"/>
</dbReference>
<comment type="similarity">
    <text evidence="2">Belongs to the Rieske iron-sulfur protein family.</text>
</comment>
<dbReference type="OrthoDB" id="1637982at2759"/>
<evidence type="ECO:0000256" key="15">
    <source>
        <dbReference type="ARBA" id="ARBA00029351"/>
    </source>
</evidence>
<dbReference type="InterPro" id="IPR036922">
    <property type="entry name" value="Rieske_2Fe-2S_sf"/>
</dbReference>
<dbReference type="PROSITE" id="PS51296">
    <property type="entry name" value="RIESKE"/>
    <property type="match status" value="1"/>
</dbReference>
<keyword evidence="13" id="KW-0472">Membrane</keyword>
<evidence type="ECO:0000256" key="6">
    <source>
        <dbReference type="ARBA" id="ARBA00022714"/>
    </source>
</evidence>
<keyword evidence="9" id="KW-0809">Transit peptide</keyword>
<keyword evidence="4" id="KW-0679">Respiratory chain</keyword>
<dbReference type="PRINTS" id="PR00162">
    <property type="entry name" value="RIESKE"/>
</dbReference>
<evidence type="ECO:0000256" key="12">
    <source>
        <dbReference type="ARBA" id="ARBA00023014"/>
    </source>
</evidence>
<dbReference type="InterPro" id="IPR017941">
    <property type="entry name" value="Rieske_2Fe-2S"/>
</dbReference>
<evidence type="ECO:0000256" key="13">
    <source>
        <dbReference type="ARBA" id="ARBA00023136"/>
    </source>
</evidence>
<dbReference type="InterPro" id="IPR005805">
    <property type="entry name" value="Rieske_Fe-S_prot_C"/>
</dbReference>
<evidence type="ECO:0000256" key="11">
    <source>
        <dbReference type="ARBA" id="ARBA00023004"/>
    </source>
</evidence>
<accession>A0A9D4Z9X4</accession>
<keyword evidence="8" id="KW-0496">Mitochondrion</keyword>
<evidence type="ECO:0000259" key="17">
    <source>
        <dbReference type="PROSITE" id="PS51296"/>
    </source>
</evidence>
<evidence type="ECO:0000256" key="3">
    <source>
        <dbReference type="ARBA" id="ARBA00012951"/>
    </source>
</evidence>
<keyword evidence="11" id="KW-0408">Iron</keyword>
<keyword evidence="10" id="KW-1133">Transmembrane helix</keyword>
<reference evidence="18" key="1">
    <citation type="submission" date="2021-01" db="EMBL/GenBank/DDBJ databases">
        <title>Adiantum capillus-veneris genome.</title>
        <authorList>
            <person name="Fang Y."/>
            <person name="Liao Q."/>
        </authorList>
    </citation>
    <scope>NUCLEOTIDE SEQUENCE</scope>
    <source>
        <strain evidence="18">H3</strain>
        <tissue evidence="18">Leaf</tissue>
    </source>
</reference>
<dbReference type="Gene3D" id="2.102.10.10">
    <property type="entry name" value="Rieske [2Fe-2S] iron-sulphur domain"/>
    <property type="match status" value="1"/>
</dbReference>
<dbReference type="EMBL" id="JABFUD020000018">
    <property type="protein sequence ID" value="KAI5066115.1"/>
    <property type="molecule type" value="Genomic_DNA"/>
</dbReference>
<comment type="catalytic activity">
    <reaction evidence="15">
        <text>a quinol + 2 Fe(III)-[cytochrome c](out) = a quinone + 2 Fe(II)-[cytochrome c](out) + 2 H(+)(out)</text>
        <dbReference type="Rhea" id="RHEA:11484"/>
        <dbReference type="Rhea" id="RHEA-COMP:10350"/>
        <dbReference type="Rhea" id="RHEA-COMP:14399"/>
        <dbReference type="ChEBI" id="CHEBI:15378"/>
        <dbReference type="ChEBI" id="CHEBI:24646"/>
        <dbReference type="ChEBI" id="CHEBI:29033"/>
        <dbReference type="ChEBI" id="CHEBI:29034"/>
        <dbReference type="ChEBI" id="CHEBI:132124"/>
        <dbReference type="EC" id="7.1.1.8"/>
    </reaction>
</comment>
<gene>
    <name evidence="18" type="ORF">GOP47_0018739</name>
</gene>
<comment type="caution">
    <text evidence="18">The sequence shown here is derived from an EMBL/GenBank/DDBJ whole genome shotgun (WGS) entry which is preliminary data.</text>
</comment>
<keyword evidence="4" id="KW-0249">Electron transport</keyword>
<dbReference type="GO" id="GO:0051537">
    <property type="term" value="F:2 iron, 2 sulfur cluster binding"/>
    <property type="evidence" value="ECO:0007669"/>
    <property type="project" value="UniProtKB-KW"/>
</dbReference>
<evidence type="ECO:0000256" key="5">
    <source>
        <dbReference type="ARBA" id="ARBA00022692"/>
    </source>
</evidence>